<dbReference type="AlphaFoldDB" id="A0A9E2P2D9"/>
<reference evidence="1" key="2">
    <citation type="submission" date="2021-04" db="EMBL/GenBank/DDBJ databases">
        <authorList>
            <person name="Gilroy R."/>
        </authorList>
    </citation>
    <scope>NUCLEOTIDE SEQUENCE</scope>
    <source>
        <strain evidence="1">G3-2149</strain>
    </source>
</reference>
<proteinExistence type="predicted"/>
<dbReference type="InterPro" id="IPR011990">
    <property type="entry name" value="TPR-like_helical_dom_sf"/>
</dbReference>
<organism evidence="1 2">
    <name type="scientific">Candidatus Paraprevotella stercoravium</name>
    <dbReference type="NCBI Taxonomy" id="2838725"/>
    <lineage>
        <taxon>Bacteria</taxon>
        <taxon>Pseudomonadati</taxon>
        <taxon>Bacteroidota</taxon>
        <taxon>Bacteroidia</taxon>
        <taxon>Bacteroidales</taxon>
        <taxon>Prevotellaceae</taxon>
        <taxon>Paraprevotella</taxon>
    </lineage>
</organism>
<name>A0A9E2P2D9_9BACT</name>
<comment type="caution">
    <text evidence="1">The sequence shown here is derived from an EMBL/GenBank/DDBJ whole genome shotgun (WGS) entry which is preliminary data.</text>
</comment>
<evidence type="ECO:0000313" key="2">
    <source>
        <dbReference type="Proteomes" id="UP000823865"/>
    </source>
</evidence>
<dbReference type="Gene3D" id="1.25.40.10">
    <property type="entry name" value="Tetratricopeptide repeat domain"/>
    <property type="match status" value="1"/>
</dbReference>
<reference evidence="1" key="1">
    <citation type="journal article" date="2021" name="PeerJ">
        <title>Extensive microbial diversity within the chicken gut microbiome revealed by metagenomics and culture.</title>
        <authorList>
            <person name="Gilroy R."/>
            <person name="Ravi A."/>
            <person name="Getino M."/>
            <person name="Pursley I."/>
            <person name="Horton D.L."/>
            <person name="Alikhan N.F."/>
            <person name="Baker D."/>
            <person name="Gharbi K."/>
            <person name="Hall N."/>
            <person name="Watson M."/>
            <person name="Adriaenssens E.M."/>
            <person name="Foster-Nyarko E."/>
            <person name="Jarju S."/>
            <person name="Secka A."/>
            <person name="Antonio M."/>
            <person name="Oren A."/>
            <person name="Chaudhuri R.R."/>
            <person name="La Ragione R."/>
            <person name="Hildebrand F."/>
            <person name="Pallen M.J."/>
        </authorList>
    </citation>
    <scope>NUCLEOTIDE SEQUENCE</scope>
    <source>
        <strain evidence="1">G3-2149</strain>
    </source>
</reference>
<accession>A0A9E2P2D9</accession>
<dbReference type="EMBL" id="JAHLFU010000297">
    <property type="protein sequence ID" value="MBU3854884.1"/>
    <property type="molecule type" value="Genomic_DNA"/>
</dbReference>
<protein>
    <submittedName>
        <fullName evidence="1">SEL1-like repeat protein</fullName>
    </submittedName>
</protein>
<dbReference type="SUPFAM" id="SSF81901">
    <property type="entry name" value="HCP-like"/>
    <property type="match status" value="1"/>
</dbReference>
<evidence type="ECO:0000313" key="1">
    <source>
        <dbReference type="EMBL" id="MBU3854884.1"/>
    </source>
</evidence>
<dbReference type="SMART" id="SM00671">
    <property type="entry name" value="SEL1"/>
    <property type="match status" value="1"/>
</dbReference>
<sequence length="44" mass="5072">MLGFMYDYGDGVAKDKQEAIRWYRKAAQGNNYASKKRLQELGAE</sequence>
<dbReference type="InterPro" id="IPR006597">
    <property type="entry name" value="Sel1-like"/>
</dbReference>
<dbReference type="Pfam" id="PF08238">
    <property type="entry name" value="Sel1"/>
    <property type="match status" value="1"/>
</dbReference>
<dbReference type="Proteomes" id="UP000823865">
    <property type="component" value="Unassembled WGS sequence"/>
</dbReference>
<gene>
    <name evidence="1" type="ORF">H9789_13930</name>
</gene>